<proteinExistence type="predicted"/>
<keyword evidence="1" id="KW-1133">Transmembrane helix</keyword>
<accession>A0A0E9SLT8</accession>
<organism evidence="2">
    <name type="scientific">Anguilla anguilla</name>
    <name type="common">European freshwater eel</name>
    <name type="synonym">Muraena anguilla</name>
    <dbReference type="NCBI Taxonomy" id="7936"/>
    <lineage>
        <taxon>Eukaryota</taxon>
        <taxon>Metazoa</taxon>
        <taxon>Chordata</taxon>
        <taxon>Craniata</taxon>
        <taxon>Vertebrata</taxon>
        <taxon>Euteleostomi</taxon>
        <taxon>Actinopterygii</taxon>
        <taxon>Neopterygii</taxon>
        <taxon>Teleostei</taxon>
        <taxon>Anguilliformes</taxon>
        <taxon>Anguillidae</taxon>
        <taxon>Anguilla</taxon>
    </lineage>
</organism>
<reference evidence="2" key="2">
    <citation type="journal article" date="2015" name="Fish Shellfish Immunol.">
        <title>Early steps in the European eel (Anguilla anguilla)-Vibrio vulnificus interaction in the gills: Role of the RtxA13 toxin.</title>
        <authorList>
            <person name="Callol A."/>
            <person name="Pajuelo D."/>
            <person name="Ebbesson L."/>
            <person name="Teles M."/>
            <person name="MacKenzie S."/>
            <person name="Amaro C."/>
        </authorList>
    </citation>
    <scope>NUCLEOTIDE SEQUENCE</scope>
</reference>
<sequence length="40" mass="4986">MEKNIYFAERWGGILLFLAIYIFFHSNYRFLEMFMIFLLS</sequence>
<evidence type="ECO:0000313" key="2">
    <source>
        <dbReference type="EMBL" id="JAH42212.1"/>
    </source>
</evidence>
<keyword evidence="1" id="KW-0472">Membrane</keyword>
<dbReference type="EMBL" id="GBXM01066365">
    <property type="protein sequence ID" value="JAH42212.1"/>
    <property type="molecule type" value="Transcribed_RNA"/>
</dbReference>
<reference evidence="2" key="1">
    <citation type="submission" date="2014-11" db="EMBL/GenBank/DDBJ databases">
        <authorList>
            <person name="Amaro Gonzalez C."/>
        </authorList>
    </citation>
    <scope>NUCLEOTIDE SEQUENCE</scope>
</reference>
<keyword evidence="1" id="KW-0812">Transmembrane</keyword>
<name>A0A0E9SLT8_ANGAN</name>
<evidence type="ECO:0000256" key="1">
    <source>
        <dbReference type="SAM" id="Phobius"/>
    </source>
</evidence>
<feature type="transmembrane region" description="Helical" evidence="1">
    <location>
        <begin position="12"/>
        <end position="31"/>
    </location>
</feature>
<protein>
    <submittedName>
        <fullName evidence="2">Uncharacterized protein</fullName>
    </submittedName>
</protein>
<dbReference type="AlphaFoldDB" id="A0A0E9SLT8"/>